<sequence length="197" mass="22465">MKLIDINLLPQKESKRTAFTYSMVGTAGLFILLALFMMLSWQSTIADTEKTDEKIKMTKKLIEVQQTKVLGAEAANSIGELDKAVRDMVDYPVKTVPLLNELISLLPERGFIQEFEYSDRTIINLSIQFDSSREAAFYLSRLKTVEWIKEAEVLEITTEEVVGSEEDEILPRYSVMYAIYFESDKLAALLSEKGEEE</sequence>
<dbReference type="RefSeq" id="WP_341985929.1">
    <property type="nucleotide sequence ID" value="NZ_JBBYAF010000052.1"/>
</dbReference>
<evidence type="ECO:0008006" key="4">
    <source>
        <dbReference type="Google" id="ProtNLM"/>
    </source>
</evidence>
<reference evidence="2 3" key="1">
    <citation type="submission" date="2024-04" db="EMBL/GenBank/DDBJ databases">
        <title>Bacillus oryzaecorticis sp. nov., a moderately halophilic bacterium isolated from rice husks.</title>
        <authorList>
            <person name="Zhu H.-S."/>
        </authorList>
    </citation>
    <scope>NUCLEOTIDE SEQUENCE [LARGE SCALE GENOMIC DNA]</scope>
    <source>
        <strain evidence="2 3">ZC255</strain>
    </source>
</reference>
<keyword evidence="1" id="KW-0812">Transmembrane</keyword>
<protein>
    <recommendedName>
        <fullName evidence="4">Type IV pilus assembly protein PilN</fullName>
    </recommendedName>
</protein>
<keyword evidence="3" id="KW-1185">Reference proteome</keyword>
<accession>A0ABU9KGA5</accession>
<evidence type="ECO:0000256" key="1">
    <source>
        <dbReference type="SAM" id="Phobius"/>
    </source>
</evidence>
<comment type="caution">
    <text evidence="2">The sequence shown here is derived from an EMBL/GenBank/DDBJ whole genome shotgun (WGS) entry which is preliminary data.</text>
</comment>
<gene>
    <name evidence="2" type="ORF">AAEO50_19045</name>
</gene>
<dbReference type="EMBL" id="JBBYAF010000052">
    <property type="protein sequence ID" value="MEL3974390.1"/>
    <property type="molecule type" value="Genomic_DNA"/>
</dbReference>
<name>A0ABU9KGA5_9BACI</name>
<organism evidence="2 3">
    <name type="scientific">Rossellomorea oryzaecorticis</name>
    <dbReference type="NCBI Taxonomy" id="1396505"/>
    <lineage>
        <taxon>Bacteria</taxon>
        <taxon>Bacillati</taxon>
        <taxon>Bacillota</taxon>
        <taxon>Bacilli</taxon>
        <taxon>Bacillales</taxon>
        <taxon>Bacillaceae</taxon>
        <taxon>Rossellomorea</taxon>
    </lineage>
</organism>
<evidence type="ECO:0000313" key="3">
    <source>
        <dbReference type="Proteomes" id="UP001389717"/>
    </source>
</evidence>
<proteinExistence type="predicted"/>
<dbReference type="Proteomes" id="UP001389717">
    <property type="component" value="Unassembled WGS sequence"/>
</dbReference>
<evidence type="ECO:0000313" key="2">
    <source>
        <dbReference type="EMBL" id="MEL3974390.1"/>
    </source>
</evidence>
<keyword evidence="1" id="KW-1133">Transmembrane helix</keyword>
<feature type="transmembrane region" description="Helical" evidence="1">
    <location>
        <begin position="21"/>
        <end position="41"/>
    </location>
</feature>
<keyword evidence="1" id="KW-0472">Membrane</keyword>